<evidence type="ECO:0000313" key="4">
    <source>
        <dbReference type="Proteomes" id="UP001159405"/>
    </source>
</evidence>
<dbReference type="EMBL" id="CALNXK010000069">
    <property type="protein sequence ID" value="CAH3142614.1"/>
    <property type="molecule type" value="Genomic_DNA"/>
</dbReference>
<organism evidence="3 4">
    <name type="scientific">Porites lobata</name>
    <dbReference type="NCBI Taxonomy" id="104759"/>
    <lineage>
        <taxon>Eukaryota</taxon>
        <taxon>Metazoa</taxon>
        <taxon>Cnidaria</taxon>
        <taxon>Anthozoa</taxon>
        <taxon>Hexacorallia</taxon>
        <taxon>Scleractinia</taxon>
        <taxon>Fungiina</taxon>
        <taxon>Poritidae</taxon>
        <taxon>Porites</taxon>
    </lineage>
</organism>
<feature type="domain" description="F-box" evidence="2">
    <location>
        <begin position="48"/>
        <end position="96"/>
    </location>
</feature>
<dbReference type="Proteomes" id="UP001159405">
    <property type="component" value="Unassembled WGS sequence"/>
</dbReference>
<feature type="compositionally biased region" description="Low complexity" evidence="1">
    <location>
        <begin position="23"/>
        <end position="33"/>
    </location>
</feature>
<dbReference type="PROSITE" id="PS50181">
    <property type="entry name" value="FBOX"/>
    <property type="match status" value="1"/>
</dbReference>
<dbReference type="SUPFAM" id="SSF81383">
    <property type="entry name" value="F-box domain"/>
    <property type="match status" value="1"/>
</dbReference>
<evidence type="ECO:0000256" key="1">
    <source>
        <dbReference type="SAM" id="MobiDB-lite"/>
    </source>
</evidence>
<sequence>MPKEKQSSLNSFFSKNELLAKNPSTSPASSTSPEEILEPPAKSPTITSAGLKDLPSEILVQIFQYLTIQDCQRGVGRVCRRFQGLIEYTGEVWRTLETDVELSTKPFRVLCATQKLIRKLGLRFSQKRLRYASPDMYIESYLACCVNVCWLDLSYNTSIISMHSLEYLNLHGCTSIDPINMMTCLNGCQALRAIDITNCIQFEENHILA</sequence>
<dbReference type="Pfam" id="PF12937">
    <property type="entry name" value="F-box-like"/>
    <property type="match status" value="1"/>
</dbReference>
<proteinExistence type="predicted"/>
<evidence type="ECO:0000313" key="3">
    <source>
        <dbReference type="EMBL" id="CAH3142614.1"/>
    </source>
</evidence>
<comment type="caution">
    <text evidence="3">The sequence shown here is derived from an EMBL/GenBank/DDBJ whole genome shotgun (WGS) entry which is preliminary data.</text>
</comment>
<dbReference type="Gene3D" id="3.80.10.10">
    <property type="entry name" value="Ribonuclease Inhibitor"/>
    <property type="match status" value="1"/>
</dbReference>
<dbReference type="InterPro" id="IPR036047">
    <property type="entry name" value="F-box-like_dom_sf"/>
</dbReference>
<accession>A0ABN8PF80</accession>
<feature type="region of interest" description="Disordered" evidence="1">
    <location>
        <begin position="15"/>
        <end position="42"/>
    </location>
</feature>
<evidence type="ECO:0000259" key="2">
    <source>
        <dbReference type="PROSITE" id="PS50181"/>
    </source>
</evidence>
<protein>
    <recommendedName>
        <fullName evidence="2">F-box domain-containing protein</fullName>
    </recommendedName>
</protein>
<keyword evidence="4" id="KW-1185">Reference proteome</keyword>
<gene>
    <name evidence="3" type="ORF">PLOB_00042480</name>
</gene>
<dbReference type="CDD" id="cd09917">
    <property type="entry name" value="F-box_SF"/>
    <property type="match status" value="1"/>
</dbReference>
<name>A0ABN8PF80_9CNID</name>
<dbReference type="SUPFAM" id="SSF52047">
    <property type="entry name" value="RNI-like"/>
    <property type="match status" value="1"/>
</dbReference>
<dbReference type="InterPro" id="IPR032675">
    <property type="entry name" value="LRR_dom_sf"/>
</dbReference>
<dbReference type="InterPro" id="IPR001810">
    <property type="entry name" value="F-box_dom"/>
</dbReference>
<reference evidence="3 4" key="1">
    <citation type="submission" date="2022-05" db="EMBL/GenBank/DDBJ databases">
        <authorList>
            <consortium name="Genoscope - CEA"/>
            <person name="William W."/>
        </authorList>
    </citation>
    <scope>NUCLEOTIDE SEQUENCE [LARGE SCALE GENOMIC DNA]</scope>
</reference>